<accession>A0A1I4BAW1</accession>
<name>A0A1I4BAW1_9GAMM</name>
<reference evidence="5" key="2">
    <citation type="submission" date="2016-10" db="EMBL/GenBank/DDBJ databases">
        <authorList>
            <person name="de Groot N.N."/>
        </authorList>
    </citation>
    <scope>NUCLEOTIDE SEQUENCE [LARGE SCALE GENOMIC DNA]</scope>
    <source>
        <strain evidence="5">MO64</strain>
    </source>
</reference>
<dbReference type="GO" id="GO:0000976">
    <property type="term" value="F:transcription cis-regulatory region binding"/>
    <property type="evidence" value="ECO:0007669"/>
    <property type="project" value="TreeGrafter"/>
</dbReference>
<protein>
    <submittedName>
        <fullName evidence="5">DNA-binding transcriptional regulator, AcrR family</fullName>
    </submittedName>
    <submittedName>
        <fullName evidence="4">TetR/AcrR family transcriptional regulator</fullName>
    </submittedName>
</protein>
<dbReference type="Gene3D" id="1.10.357.10">
    <property type="entry name" value="Tetracycline Repressor, domain 2"/>
    <property type="match status" value="1"/>
</dbReference>
<dbReference type="EMBL" id="CP042807">
    <property type="protein sequence ID" value="QEE23776.1"/>
    <property type="molecule type" value="Genomic_DNA"/>
</dbReference>
<dbReference type="InterPro" id="IPR036271">
    <property type="entry name" value="Tet_transcr_reg_TetR-rel_C_sf"/>
</dbReference>
<feature type="domain" description="HTH tetR-type" evidence="3">
    <location>
        <begin position="9"/>
        <end position="69"/>
    </location>
</feature>
<sequence length="251" mass="27675">MRGSQSSSSHTRQRLLEAAEVLFVEQGYDTMSLRQITALAHANLAAVNYHYGGKEALMHELLTLRLSSLNEARLKLLTACEREWHERPDAASILGTLFVPALRLSRDPAGGPCFMRLLGRVYSDPSPFIRNYLQEHYRPIFERFFEAFSAALPGLPRNELGLRLHFGLKALAGMLAGEDFDQLAATLSMGQDIDDAELLARLISLITPTLAGPFGTAEQVHAIERVLAVADTQAVTPSPARTGRPRRGKDP</sequence>
<dbReference type="Proteomes" id="UP000321807">
    <property type="component" value="Chromosome"/>
</dbReference>
<proteinExistence type="predicted"/>
<feature type="DNA-binding region" description="H-T-H motif" evidence="2">
    <location>
        <begin position="32"/>
        <end position="51"/>
    </location>
</feature>
<reference evidence="6" key="1">
    <citation type="submission" date="2016-10" db="EMBL/GenBank/DDBJ databases">
        <authorList>
            <person name="Varghese N."/>
            <person name="Submissions S."/>
        </authorList>
    </citation>
    <scope>NUCLEOTIDE SEQUENCE [LARGE SCALE GENOMIC DNA]</scope>
    <source>
        <strain evidence="6">MO64</strain>
    </source>
</reference>
<reference evidence="4 7" key="3">
    <citation type="submission" date="2019-08" db="EMBL/GenBank/DDBJ databases">
        <title>Complete genome sequence of Rhodanobacter glycinis strain T01E-68 isolated from tomato root.</title>
        <authorList>
            <person name="Weon H.-Y."/>
            <person name="Lee S.A."/>
        </authorList>
    </citation>
    <scope>NUCLEOTIDE SEQUENCE [LARGE SCALE GENOMIC DNA]</scope>
    <source>
        <strain evidence="4 7">T01E-68</strain>
    </source>
</reference>
<dbReference type="PRINTS" id="PR00455">
    <property type="entry name" value="HTHTETR"/>
</dbReference>
<dbReference type="InterPro" id="IPR041586">
    <property type="entry name" value="PsrA_TetR_C"/>
</dbReference>
<evidence type="ECO:0000256" key="1">
    <source>
        <dbReference type="ARBA" id="ARBA00023125"/>
    </source>
</evidence>
<dbReference type="PANTHER" id="PTHR30055">
    <property type="entry name" value="HTH-TYPE TRANSCRIPTIONAL REGULATOR RUTR"/>
    <property type="match status" value="1"/>
</dbReference>
<dbReference type="Proteomes" id="UP000198725">
    <property type="component" value="Unassembled WGS sequence"/>
</dbReference>
<keyword evidence="6" id="KW-1185">Reference proteome</keyword>
<evidence type="ECO:0000313" key="4">
    <source>
        <dbReference type="EMBL" id="QEE23776.1"/>
    </source>
</evidence>
<evidence type="ECO:0000313" key="6">
    <source>
        <dbReference type="Proteomes" id="UP000198725"/>
    </source>
</evidence>
<evidence type="ECO:0000259" key="3">
    <source>
        <dbReference type="PROSITE" id="PS50977"/>
    </source>
</evidence>
<organism evidence="5 6">
    <name type="scientific">Rhodanobacter glycinis</name>
    <dbReference type="NCBI Taxonomy" id="582702"/>
    <lineage>
        <taxon>Bacteria</taxon>
        <taxon>Pseudomonadati</taxon>
        <taxon>Pseudomonadota</taxon>
        <taxon>Gammaproteobacteria</taxon>
        <taxon>Lysobacterales</taxon>
        <taxon>Rhodanobacteraceae</taxon>
        <taxon>Rhodanobacter</taxon>
    </lineage>
</organism>
<dbReference type="AlphaFoldDB" id="A0A1I4BAW1"/>
<evidence type="ECO:0000313" key="7">
    <source>
        <dbReference type="Proteomes" id="UP000321807"/>
    </source>
</evidence>
<dbReference type="GO" id="GO:0003700">
    <property type="term" value="F:DNA-binding transcription factor activity"/>
    <property type="evidence" value="ECO:0007669"/>
    <property type="project" value="TreeGrafter"/>
</dbReference>
<evidence type="ECO:0000256" key="2">
    <source>
        <dbReference type="PROSITE-ProRule" id="PRU00335"/>
    </source>
</evidence>
<dbReference type="InterPro" id="IPR050109">
    <property type="entry name" value="HTH-type_TetR-like_transc_reg"/>
</dbReference>
<dbReference type="SUPFAM" id="SSF48498">
    <property type="entry name" value="Tetracyclin repressor-like, C-terminal domain"/>
    <property type="match status" value="1"/>
</dbReference>
<dbReference type="InterPro" id="IPR001647">
    <property type="entry name" value="HTH_TetR"/>
</dbReference>
<dbReference type="InterPro" id="IPR009057">
    <property type="entry name" value="Homeodomain-like_sf"/>
</dbReference>
<dbReference type="Pfam" id="PF17939">
    <property type="entry name" value="TetR_C_30"/>
    <property type="match status" value="1"/>
</dbReference>
<dbReference type="KEGG" id="rgl:CS053_04040"/>
<keyword evidence="1 2" id="KW-0238">DNA-binding</keyword>
<dbReference type="RefSeq" id="WP_008207471.1">
    <property type="nucleotide sequence ID" value="NZ_CP042807.1"/>
</dbReference>
<gene>
    <name evidence="4" type="ORF">CS053_04040</name>
    <name evidence="5" type="ORF">SAMN05192579_10519</name>
</gene>
<dbReference type="EMBL" id="FOSR01000005">
    <property type="protein sequence ID" value="SFK65914.1"/>
    <property type="molecule type" value="Genomic_DNA"/>
</dbReference>
<dbReference type="Pfam" id="PF00440">
    <property type="entry name" value="TetR_N"/>
    <property type="match status" value="1"/>
</dbReference>
<dbReference type="PROSITE" id="PS50977">
    <property type="entry name" value="HTH_TETR_2"/>
    <property type="match status" value="1"/>
</dbReference>
<evidence type="ECO:0000313" key="5">
    <source>
        <dbReference type="EMBL" id="SFK65914.1"/>
    </source>
</evidence>
<dbReference type="SUPFAM" id="SSF46689">
    <property type="entry name" value="Homeodomain-like"/>
    <property type="match status" value="1"/>
</dbReference>
<dbReference type="PANTHER" id="PTHR30055:SF235">
    <property type="entry name" value="TRANSCRIPTIONAL REGULATORY PROTEIN"/>
    <property type="match status" value="1"/>
</dbReference>